<dbReference type="Proteomes" id="UP001597417">
    <property type="component" value="Unassembled WGS sequence"/>
</dbReference>
<protein>
    <submittedName>
        <fullName evidence="8">ComEC/Rec2 family competence protein</fullName>
    </submittedName>
</protein>
<dbReference type="Gene3D" id="3.60.15.10">
    <property type="entry name" value="Ribonuclease Z/Hydroxyacylglutathione hydrolase-like"/>
    <property type="match status" value="1"/>
</dbReference>
<keyword evidence="3 6" id="KW-0812">Transmembrane</keyword>
<dbReference type="Pfam" id="PF00753">
    <property type="entry name" value="Lactamase_B"/>
    <property type="match status" value="1"/>
</dbReference>
<comment type="subcellular location">
    <subcellularLocation>
        <location evidence="1">Cell membrane</location>
        <topology evidence="1">Multi-pass membrane protein</topology>
    </subcellularLocation>
</comment>
<feature type="transmembrane region" description="Helical" evidence="6">
    <location>
        <begin position="12"/>
        <end position="30"/>
    </location>
</feature>
<keyword evidence="4 6" id="KW-1133">Transmembrane helix</keyword>
<organism evidence="8 9">
    <name type="scientific">Amycolatopsis pigmentata</name>
    <dbReference type="NCBI Taxonomy" id="450801"/>
    <lineage>
        <taxon>Bacteria</taxon>
        <taxon>Bacillati</taxon>
        <taxon>Actinomycetota</taxon>
        <taxon>Actinomycetes</taxon>
        <taxon>Pseudonocardiales</taxon>
        <taxon>Pseudonocardiaceae</taxon>
        <taxon>Amycolatopsis</taxon>
    </lineage>
</organism>
<proteinExistence type="predicted"/>
<feature type="domain" description="Metallo-beta-lactamase" evidence="7">
    <location>
        <begin position="561"/>
        <end position="761"/>
    </location>
</feature>
<accession>A0ABW5G5S6</accession>
<sequence>MTGRGSGTARQDFRLVPAALVLWFGVLLGLSWRWWAAPACGAATVLLAAFLLWRRLPRRSCGIPRDLEKPAGRESRCGGGMAALALLVAGLLLSGPLTSRLFRVAHDPLRGSAARGASVTLRATVAERPKPVHSAGYSNQQAGARSVVLVADVTSAGLSSAHGPVPVPSRGRVVLIAPVQRWAGLVPGQDVTVSGTMVTPRSADMTVATVYVRGPPSEVGVAPWWERAAEALRSALRQASAVLSEEPAGLLPGLVDGDTRDVPPQLEREFTDSGLSHLMAVSGSNLAVVAGTVLLLLRVLRLGPKFSALIAGGSLAGFVVLAGAEPSVLRAGVMGAIGLLGLALGRNRSALPALATAVCVLVVADPGMAVSIGFALSVLATAGLVLLAPRWAEAIVRRGIPAGFAEGLAVPLAAFVVTAPVIAGMAGRISVVSVAANILAAPVVPVATVLGVATAILAMFWPTGAALTARLAGPEADWLIAVARHASRFPGATLPWPGGWWGGMLAALAVTVLVLAFRLPRLRIGLALVLVCVLLVVVPVRVIAPAWPPAHWAVVACDVGQGDSIVLSTSEVGRAVVVDTGPEPGPADECLARLGVDRVPLLVLSHLHADHVGGLDSVLARRAVGAVAVGPGRMPGWAWRQVVETTARRGVPLLELEPGQRLDWPGLGMQVLGPLSAPRQDGDADGTGINNSSVVLKAVTAAGRVLLTGDVELAAQADLLSAGTDLRAEVLKVPHHGSRFSLPGFLAAVAPRLALVSVGAGNPYGHPNKSTMDTLVADGALVSRTDIGGDEAVIADAQGPEVVRRGR</sequence>
<dbReference type="PANTHER" id="PTHR30619:SF1">
    <property type="entry name" value="RECOMBINATION PROTEIN 2"/>
    <property type="match status" value="1"/>
</dbReference>
<dbReference type="RefSeq" id="WP_378270050.1">
    <property type="nucleotide sequence ID" value="NZ_JBHUKR010000021.1"/>
</dbReference>
<feature type="transmembrane region" description="Helical" evidence="6">
    <location>
        <begin position="438"/>
        <end position="461"/>
    </location>
</feature>
<name>A0ABW5G5S6_9PSEU</name>
<feature type="transmembrane region" description="Helical" evidence="6">
    <location>
        <begin position="328"/>
        <end position="345"/>
    </location>
</feature>
<evidence type="ECO:0000256" key="1">
    <source>
        <dbReference type="ARBA" id="ARBA00004651"/>
    </source>
</evidence>
<comment type="caution">
    <text evidence="8">The sequence shown here is derived from an EMBL/GenBank/DDBJ whole genome shotgun (WGS) entry which is preliminary data.</text>
</comment>
<keyword evidence="2" id="KW-1003">Cell membrane</keyword>
<dbReference type="InterPro" id="IPR004477">
    <property type="entry name" value="ComEC_N"/>
</dbReference>
<dbReference type="InterPro" id="IPR001279">
    <property type="entry name" value="Metallo-B-lactamas"/>
</dbReference>
<feature type="transmembrane region" description="Helical" evidence="6">
    <location>
        <begin position="357"/>
        <end position="388"/>
    </location>
</feature>
<evidence type="ECO:0000256" key="2">
    <source>
        <dbReference type="ARBA" id="ARBA00022475"/>
    </source>
</evidence>
<dbReference type="PANTHER" id="PTHR30619">
    <property type="entry name" value="DNA INTERNALIZATION/COMPETENCE PROTEIN COMEC/REC2"/>
    <property type="match status" value="1"/>
</dbReference>
<evidence type="ECO:0000256" key="3">
    <source>
        <dbReference type="ARBA" id="ARBA00022692"/>
    </source>
</evidence>
<dbReference type="EMBL" id="JBHUKR010000021">
    <property type="protein sequence ID" value="MFD2421477.1"/>
    <property type="molecule type" value="Genomic_DNA"/>
</dbReference>
<dbReference type="InterPro" id="IPR035681">
    <property type="entry name" value="ComA-like_MBL"/>
</dbReference>
<feature type="transmembrane region" description="Helical" evidence="6">
    <location>
        <begin position="36"/>
        <end position="56"/>
    </location>
</feature>
<dbReference type="CDD" id="cd07731">
    <property type="entry name" value="ComA-like_MBL-fold"/>
    <property type="match status" value="1"/>
</dbReference>
<dbReference type="InterPro" id="IPR052159">
    <property type="entry name" value="Competence_DNA_uptake"/>
</dbReference>
<dbReference type="InterPro" id="IPR036866">
    <property type="entry name" value="RibonucZ/Hydroxyglut_hydro"/>
</dbReference>
<feature type="transmembrane region" description="Helical" evidence="6">
    <location>
        <begin position="306"/>
        <end position="322"/>
    </location>
</feature>
<feature type="transmembrane region" description="Helical" evidence="6">
    <location>
        <begin position="275"/>
        <end position="297"/>
    </location>
</feature>
<gene>
    <name evidence="8" type="ORF">ACFSXZ_34625</name>
</gene>
<evidence type="ECO:0000256" key="4">
    <source>
        <dbReference type="ARBA" id="ARBA00022989"/>
    </source>
</evidence>
<dbReference type="Pfam" id="PF03772">
    <property type="entry name" value="Competence"/>
    <property type="match status" value="1"/>
</dbReference>
<dbReference type="SUPFAM" id="SSF56281">
    <property type="entry name" value="Metallo-hydrolase/oxidoreductase"/>
    <property type="match status" value="1"/>
</dbReference>
<feature type="transmembrane region" description="Helical" evidence="6">
    <location>
        <begin position="498"/>
        <end position="517"/>
    </location>
</feature>
<dbReference type="SMART" id="SM00849">
    <property type="entry name" value="Lactamase_B"/>
    <property type="match status" value="1"/>
</dbReference>
<evidence type="ECO:0000256" key="5">
    <source>
        <dbReference type="ARBA" id="ARBA00023136"/>
    </source>
</evidence>
<evidence type="ECO:0000256" key="6">
    <source>
        <dbReference type="SAM" id="Phobius"/>
    </source>
</evidence>
<dbReference type="NCBIfam" id="TIGR00360">
    <property type="entry name" value="ComEC_N-term"/>
    <property type="match status" value="1"/>
</dbReference>
<feature type="transmembrane region" description="Helical" evidence="6">
    <location>
        <begin position="408"/>
        <end position="426"/>
    </location>
</feature>
<evidence type="ECO:0000313" key="9">
    <source>
        <dbReference type="Proteomes" id="UP001597417"/>
    </source>
</evidence>
<evidence type="ECO:0000313" key="8">
    <source>
        <dbReference type="EMBL" id="MFD2421477.1"/>
    </source>
</evidence>
<evidence type="ECO:0000259" key="7">
    <source>
        <dbReference type="SMART" id="SM00849"/>
    </source>
</evidence>
<feature type="transmembrane region" description="Helical" evidence="6">
    <location>
        <begin position="524"/>
        <end position="547"/>
    </location>
</feature>
<keyword evidence="5 6" id="KW-0472">Membrane</keyword>
<feature type="transmembrane region" description="Helical" evidence="6">
    <location>
        <begin position="77"/>
        <end position="97"/>
    </location>
</feature>
<keyword evidence="9" id="KW-1185">Reference proteome</keyword>
<reference evidence="9" key="1">
    <citation type="journal article" date="2019" name="Int. J. Syst. Evol. Microbiol.">
        <title>The Global Catalogue of Microorganisms (GCM) 10K type strain sequencing project: providing services to taxonomists for standard genome sequencing and annotation.</title>
        <authorList>
            <consortium name="The Broad Institute Genomics Platform"/>
            <consortium name="The Broad Institute Genome Sequencing Center for Infectious Disease"/>
            <person name="Wu L."/>
            <person name="Ma J."/>
        </authorList>
    </citation>
    <scope>NUCLEOTIDE SEQUENCE [LARGE SCALE GENOMIC DNA]</scope>
    <source>
        <strain evidence="9">CGMCC 4.7645</strain>
    </source>
</reference>